<dbReference type="SUPFAM" id="SSF89028">
    <property type="entry name" value="Cobalamin adenosyltransferase-like"/>
    <property type="match status" value="1"/>
</dbReference>
<keyword evidence="3 4" id="KW-0067">ATP-binding</keyword>
<feature type="region of interest" description="Disordered" evidence="5">
    <location>
        <begin position="478"/>
        <end position="500"/>
    </location>
</feature>
<name>A0ABD3RW20_9STRA</name>
<keyword evidence="8" id="KW-1185">Reference proteome</keyword>
<sequence length="788" mass="85970">MTNADAGIIVASAASNKSIDDVPPPHLRARARLRRGENGGTYGWPKMGLAGRRRMHGWAERPPGDVIVSSSHYRDVLHIITSTRGSMTQCHDDNDDGLGIASSLVASSNTRVGHRALFWRSATTSTPAHSEATANRRRGIPRQIDHGNDDIIRGNLPRTFFHRDASSDYHDVPPRPRTSPPPTTRRDGDDGPAVAIVDIEDIHRNAILDKRTTYIDPRTDFTVFTELAHLRRGTCCGNKCRHCPYGWSNVKGGGGMDDKSSSAKNEVRAVSGDRAMTAMLVKRILDGTYYEVVDDVSHRSEIAHRRGSIELGGGAAKSRGIDDKSQTYAKSMVDNTQVGRGRNERNATVRGEGKSAALGKLTSKNVPYTRVGDSGTSQLFTGERRSKDDVLFEALGTVDELCSIVGVVYAELNNTSRAEQQRRRRRPSYDDVDEVTKKISPSTSPYGDLPEQLLDVMSRLFDVGSHIACPPASPLIRRNNGAPSIKGASNGGGGFDPQHTTALEGWIDSMTEELPELLSFVIPTGSVASAQLHVARTVCRRAERRMVPLVHGDDGNVDPAALAYVNRLSDYLFTAARYVNYCDGNDEVQYKVETMRVPDDANGEDADSGGLGGGTVAIVSPRESPWQKLYKYADATSFLHMTGLTRECFHLLLADLFDLQVIARLRGHRSGRPRSLGHEGYLVVSSVRCFGSSFAGYQIILSHGEKLATTKYVLTKVFPVVGMHMALWLVPSVDGQQDVFIVTFGITYFESATRIRHFGRRVSGGCVVCRELSPAGKSGFQATTISGG</sequence>
<dbReference type="Pfam" id="PF01923">
    <property type="entry name" value="Cob_adeno_trans"/>
    <property type="match status" value="1"/>
</dbReference>
<dbReference type="AlphaFoldDB" id="A0ABD3RW20"/>
<evidence type="ECO:0000256" key="1">
    <source>
        <dbReference type="ARBA" id="ARBA00022679"/>
    </source>
</evidence>
<reference evidence="7 8" key="1">
    <citation type="submission" date="2024-10" db="EMBL/GenBank/DDBJ databases">
        <title>Updated reference genomes for cyclostephanoid diatoms.</title>
        <authorList>
            <person name="Roberts W.R."/>
            <person name="Alverson A.J."/>
        </authorList>
    </citation>
    <scope>NUCLEOTIDE SEQUENCE [LARGE SCALE GENOMIC DNA]</scope>
    <source>
        <strain evidence="7 8">AJA228-03</strain>
    </source>
</reference>
<dbReference type="Gene3D" id="1.20.1200.10">
    <property type="entry name" value="Cobalamin adenosyltransferase-like"/>
    <property type="match status" value="1"/>
</dbReference>
<feature type="region of interest" description="Disordered" evidence="5">
    <location>
        <begin position="416"/>
        <end position="447"/>
    </location>
</feature>
<organism evidence="7 8">
    <name type="scientific">Cyclostephanos tholiformis</name>
    <dbReference type="NCBI Taxonomy" id="382380"/>
    <lineage>
        <taxon>Eukaryota</taxon>
        <taxon>Sar</taxon>
        <taxon>Stramenopiles</taxon>
        <taxon>Ochrophyta</taxon>
        <taxon>Bacillariophyta</taxon>
        <taxon>Coscinodiscophyceae</taxon>
        <taxon>Thalassiosirophycidae</taxon>
        <taxon>Stephanodiscales</taxon>
        <taxon>Stephanodiscaceae</taxon>
        <taxon>Cyclostephanos</taxon>
    </lineage>
</organism>
<dbReference type="InterPro" id="IPR016030">
    <property type="entry name" value="CblAdoTrfase-like"/>
</dbReference>
<evidence type="ECO:0000259" key="6">
    <source>
        <dbReference type="Pfam" id="PF01923"/>
    </source>
</evidence>
<feature type="region of interest" description="Disordered" evidence="5">
    <location>
        <begin position="124"/>
        <end position="151"/>
    </location>
</feature>
<evidence type="ECO:0000256" key="2">
    <source>
        <dbReference type="ARBA" id="ARBA00022741"/>
    </source>
</evidence>
<dbReference type="GO" id="GO:0005524">
    <property type="term" value="F:ATP binding"/>
    <property type="evidence" value="ECO:0007669"/>
    <property type="project" value="UniProtKB-UniRule"/>
</dbReference>
<proteinExistence type="inferred from homology"/>
<feature type="compositionally biased region" description="Basic and acidic residues" evidence="5">
    <location>
        <begin position="164"/>
        <end position="174"/>
    </location>
</feature>
<dbReference type="PANTHER" id="PTHR12213:SF0">
    <property type="entry name" value="CORRINOID ADENOSYLTRANSFERASE MMAB"/>
    <property type="match status" value="1"/>
</dbReference>
<evidence type="ECO:0000256" key="5">
    <source>
        <dbReference type="SAM" id="MobiDB-lite"/>
    </source>
</evidence>
<dbReference type="PANTHER" id="PTHR12213">
    <property type="entry name" value="CORRINOID ADENOSYLTRANSFERASE"/>
    <property type="match status" value="1"/>
</dbReference>
<accession>A0ABD3RW20</accession>
<dbReference type="Pfam" id="PF17653">
    <property type="entry name" value="DUF5522"/>
    <property type="match status" value="1"/>
</dbReference>
<dbReference type="GO" id="GO:0016740">
    <property type="term" value="F:transferase activity"/>
    <property type="evidence" value="ECO:0007669"/>
    <property type="project" value="UniProtKB-KW"/>
</dbReference>
<feature type="domain" description="Cobalamin adenosyltransferase-like" evidence="6">
    <location>
        <begin position="368"/>
        <end position="579"/>
    </location>
</feature>
<keyword evidence="1 4" id="KW-0808">Transferase</keyword>
<keyword evidence="2 4" id="KW-0547">Nucleotide-binding</keyword>
<dbReference type="InterPro" id="IPR029499">
    <property type="entry name" value="PduO-typ"/>
</dbReference>
<protein>
    <recommendedName>
        <fullName evidence="6">Cobalamin adenosyltransferase-like domain-containing protein</fullName>
    </recommendedName>
</protein>
<dbReference type="Proteomes" id="UP001530377">
    <property type="component" value="Unassembled WGS sequence"/>
</dbReference>
<dbReference type="InterPro" id="IPR036451">
    <property type="entry name" value="CblAdoTrfase-like_sf"/>
</dbReference>
<dbReference type="EMBL" id="JALLPB020000151">
    <property type="protein sequence ID" value="KAL3816396.1"/>
    <property type="molecule type" value="Genomic_DNA"/>
</dbReference>
<feature type="region of interest" description="Disordered" evidence="5">
    <location>
        <begin position="164"/>
        <end position="191"/>
    </location>
</feature>
<dbReference type="InterPro" id="IPR040807">
    <property type="entry name" value="DUF5522"/>
</dbReference>
<gene>
    <name evidence="7" type="ORF">ACHAXA_008366</name>
</gene>
<evidence type="ECO:0000313" key="8">
    <source>
        <dbReference type="Proteomes" id="UP001530377"/>
    </source>
</evidence>
<evidence type="ECO:0000256" key="3">
    <source>
        <dbReference type="ARBA" id="ARBA00022840"/>
    </source>
</evidence>
<evidence type="ECO:0000256" key="4">
    <source>
        <dbReference type="RuleBase" id="RU366026"/>
    </source>
</evidence>
<evidence type="ECO:0000313" key="7">
    <source>
        <dbReference type="EMBL" id="KAL3816396.1"/>
    </source>
</evidence>
<comment type="similarity">
    <text evidence="4">Belongs to the Cob(I)alamin adenosyltransferase family.</text>
</comment>
<comment type="caution">
    <text evidence="7">The sequence shown here is derived from an EMBL/GenBank/DDBJ whole genome shotgun (WGS) entry which is preliminary data.</text>
</comment>